<gene>
    <name evidence="1" type="ORF">J07HQW2_03600</name>
</gene>
<proteinExistence type="predicted"/>
<accession>U1N2K6</accession>
<dbReference type="eggNOG" id="arCOG12137">
    <property type="taxonomic scope" value="Archaea"/>
</dbReference>
<protein>
    <submittedName>
        <fullName evidence="1">Uncharacterized protein</fullName>
    </submittedName>
</protein>
<dbReference type="RefSeq" id="WP_021056576.1">
    <property type="nucleotide sequence ID" value="NZ_KE356561.1"/>
</dbReference>
<dbReference type="EMBL" id="KE356561">
    <property type="protein sequence ID" value="ERG97114.1"/>
    <property type="molecule type" value="Genomic_DNA"/>
</dbReference>
<sequence length="590" mass="66058">MAHQSSPAEQAAALVTNPDIYDSLANGYETEIEFYSTLRSNAQKSLETFDEYVRLRSVFLTQGPTGAVRSRIEDRLDRSLKNMVLGKSPRGRAYAVDTLAELEGRRQAFQRLNVEVPTLMTVVKTTIEHLYDDVSSSTDVRKTCESLLKATPANQRDAIEYLARVRLTEQLLVSDDPQANINTTVLQYLENVSPPRVEPEMTAAEYHKAAEERSPTDPDKQRLYEAALHADPSSARVSDYLYFTASNLVEEYRHGGDDITRAELIVARRQLQAVDRIHPATWDRKKQAYAESYRHIADAIEAGGGRWLSTHASNLPPEWWSVAEAYVRAAQAIDAIDMVRAIKYLSKSIRHAAHAIDDWETRTYLHRTAWATFDQFDPAAVAENPEQSRSADEIETAITGTRSVHQCREFEASAHVAFETGNYEKVHTASNRARSAAEQSPQEYMHLRKLEAIETVATARQAEQRGEYETALDQYQQFDSEESQLQSGVNCHAHLCEIKQAVDDGRHDEALRIAHEEFSSESIIVIAAEASCGVLRSDLDDRSDFAITDQFLSIDSDAVSALSSILRLLQAGGTATQLLQYQTAACLQNL</sequence>
<dbReference type="AlphaFoldDB" id="U1N2K6"/>
<evidence type="ECO:0000313" key="2">
    <source>
        <dbReference type="Proteomes" id="UP000030710"/>
    </source>
</evidence>
<reference evidence="1 2" key="1">
    <citation type="journal article" date="2013" name="PLoS ONE">
        <title>Assembly-driven community genomics of a hypersaline microbial ecosystem.</title>
        <authorList>
            <person name="Podell S."/>
            <person name="Ugalde J.A."/>
            <person name="Narasingarao P."/>
            <person name="Banfield J.F."/>
            <person name="Heidelberg K.B."/>
            <person name="Allen E.E."/>
        </authorList>
    </citation>
    <scope>NUCLEOTIDE SEQUENCE [LARGE SCALE GENOMIC DNA]</scope>
    <source>
        <strain evidence="2">J07HQW2</strain>
    </source>
</reference>
<evidence type="ECO:0000313" key="1">
    <source>
        <dbReference type="EMBL" id="ERG97114.1"/>
    </source>
</evidence>
<dbReference type="Proteomes" id="UP000030710">
    <property type="component" value="Unassembled WGS sequence"/>
</dbReference>
<dbReference type="HOGENOM" id="CLU_462040_0_0_2"/>
<organism evidence="1 2">
    <name type="scientific">Haloquadratum walsbyi J07HQW2</name>
    <dbReference type="NCBI Taxonomy" id="1238425"/>
    <lineage>
        <taxon>Archaea</taxon>
        <taxon>Methanobacteriati</taxon>
        <taxon>Methanobacteriota</taxon>
        <taxon>Stenosarchaea group</taxon>
        <taxon>Halobacteria</taxon>
        <taxon>Halobacteriales</taxon>
        <taxon>Haloferacaceae</taxon>
        <taxon>Haloquadratum</taxon>
    </lineage>
</organism>
<name>U1N2K6_9EURY</name>